<sequence>MTSCSAPRYRRRQRRQSREVNEKLPIETYLYRCDPYRSSTVQDPWPYGIKVLAHPAIQALILTYKGDIRDTFIEHGFPADGSGVKLNFAVRRVYPSGQRPSTILSIGIEQDPVQDRDLSEVRDAVCDLLKRRKLKFVHVDIYDCDRRFFPKRFAISSDHPASIKYREVKGDIVRLLRNKVDLPWHSVCLYQVGRSLSKAVPCIVVTVPPEATYNWASLRLQILRLLRSSDVDIDIEFFPEVIIKEKSTESVVP</sequence>
<comment type="caution">
    <text evidence="1">The sequence shown here is derived from an EMBL/GenBank/DDBJ whole genome shotgun (WGS) entry which is preliminary data.</text>
</comment>
<reference evidence="1 2" key="1">
    <citation type="journal article" date="2017" name="Biotechnol. Biofuels">
        <title>Differential beta-glucosidase expression as a function of carbon source availability in Talaromyces amestolkiae: a genomic and proteomic approach.</title>
        <authorList>
            <person name="de Eugenio L.I."/>
            <person name="Mendez-Liter J.A."/>
            <person name="Nieto-Dominguez M."/>
            <person name="Alonso L."/>
            <person name="Gil-Munoz J."/>
            <person name="Barriuso J."/>
            <person name="Prieto A."/>
            <person name="Martinez M.J."/>
        </authorList>
    </citation>
    <scope>NUCLEOTIDE SEQUENCE [LARGE SCALE GENOMIC DNA]</scope>
    <source>
        <strain evidence="1 2">CIB</strain>
    </source>
</reference>
<protein>
    <submittedName>
        <fullName evidence="1">Uncharacterized protein</fullName>
    </submittedName>
</protein>
<dbReference type="AlphaFoldDB" id="A0A364L1W7"/>
<accession>A0A364L1W7</accession>
<dbReference type="RefSeq" id="XP_040734302.1">
    <property type="nucleotide sequence ID" value="XM_040878312.1"/>
</dbReference>
<dbReference type="OrthoDB" id="5424209at2759"/>
<dbReference type="Proteomes" id="UP000249363">
    <property type="component" value="Unassembled WGS sequence"/>
</dbReference>
<keyword evidence="2" id="KW-1185">Reference proteome</keyword>
<organism evidence="1 2">
    <name type="scientific">Talaromyces amestolkiae</name>
    <dbReference type="NCBI Taxonomy" id="1196081"/>
    <lineage>
        <taxon>Eukaryota</taxon>
        <taxon>Fungi</taxon>
        <taxon>Dikarya</taxon>
        <taxon>Ascomycota</taxon>
        <taxon>Pezizomycotina</taxon>
        <taxon>Eurotiomycetes</taxon>
        <taxon>Eurotiomycetidae</taxon>
        <taxon>Eurotiales</taxon>
        <taxon>Trichocomaceae</taxon>
        <taxon>Talaromyces</taxon>
        <taxon>Talaromyces sect. Talaromyces</taxon>
    </lineage>
</organism>
<evidence type="ECO:0000313" key="1">
    <source>
        <dbReference type="EMBL" id="RAO69786.1"/>
    </source>
</evidence>
<gene>
    <name evidence="1" type="ORF">BHQ10_005798</name>
</gene>
<proteinExistence type="predicted"/>
<dbReference type="EMBL" id="MIKG01000010">
    <property type="protein sequence ID" value="RAO69786.1"/>
    <property type="molecule type" value="Genomic_DNA"/>
</dbReference>
<evidence type="ECO:0000313" key="2">
    <source>
        <dbReference type="Proteomes" id="UP000249363"/>
    </source>
</evidence>
<name>A0A364L1W7_TALAM</name>
<dbReference type="GeneID" id="63795014"/>